<accession>A0A1H5UMN6</accession>
<protein>
    <submittedName>
        <fullName evidence="3">Cytochrome oxidase putative copper metallochaperone</fullName>
    </submittedName>
</protein>
<gene>
    <name evidence="3" type="ORF">Tchl_0676</name>
</gene>
<dbReference type="OrthoDB" id="9790194at2"/>
<evidence type="ECO:0000313" key="4">
    <source>
        <dbReference type="Proteomes" id="UP000185739"/>
    </source>
</evidence>
<dbReference type="PROSITE" id="PS51352">
    <property type="entry name" value="THIOREDOXIN_2"/>
    <property type="match status" value="1"/>
</dbReference>
<name>A0A1H5UMN6_9RHOO</name>
<dbReference type="PANTHER" id="PTHR12151:SF25">
    <property type="entry name" value="LINALOOL DEHYDRATASE_ISOMERASE DOMAIN-CONTAINING PROTEIN"/>
    <property type="match status" value="1"/>
</dbReference>
<reference evidence="3 4" key="1">
    <citation type="submission" date="2016-12" db="EMBL/GenBank/DDBJ databases">
        <title>Complete genome sequence of Thauera chlorobenzoica, a Betaproteobacterium degrading haloaromatics anaerobically to CO2 and halides.</title>
        <authorList>
            <person name="Goris T."/>
            <person name="Mergelsberg M."/>
            <person name="Boll M."/>
        </authorList>
    </citation>
    <scope>NUCLEOTIDE SEQUENCE [LARGE SCALE GENOMIC DNA]</scope>
    <source>
        <strain evidence="3 4">3CB1</strain>
    </source>
</reference>
<dbReference type="Gene3D" id="3.40.30.10">
    <property type="entry name" value="Glutaredoxin"/>
    <property type="match status" value="1"/>
</dbReference>
<dbReference type="EMBL" id="CP018839">
    <property type="protein sequence ID" value="APR03540.1"/>
    <property type="molecule type" value="Genomic_DNA"/>
</dbReference>
<comment type="similarity">
    <text evidence="1">Belongs to the SCO1/2 family.</text>
</comment>
<dbReference type="RefSeq" id="WP_075147144.1">
    <property type="nucleotide sequence ID" value="NZ_CP018839.1"/>
</dbReference>
<dbReference type="STRING" id="96773.Tchl_0676"/>
<dbReference type="InterPro" id="IPR013766">
    <property type="entry name" value="Thioredoxin_domain"/>
</dbReference>
<dbReference type="CDD" id="cd02968">
    <property type="entry name" value="SCO"/>
    <property type="match status" value="1"/>
</dbReference>
<keyword evidence="2" id="KW-0186">Copper</keyword>
<dbReference type="PANTHER" id="PTHR12151">
    <property type="entry name" value="ELECTRON TRANSPORT PROTIN SCO1/SENC FAMILY MEMBER"/>
    <property type="match status" value="1"/>
</dbReference>
<evidence type="ECO:0000256" key="2">
    <source>
        <dbReference type="ARBA" id="ARBA00023008"/>
    </source>
</evidence>
<proteinExistence type="inferred from homology"/>
<organism evidence="3 4">
    <name type="scientific">Thauera chlorobenzoica</name>
    <dbReference type="NCBI Taxonomy" id="96773"/>
    <lineage>
        <taxon>Bacteria</taxon>
        <taxon>Pseudomonadati</taxon>
        <taxon>Pseudomonadota</taxon>
        <taxon>Betaproteobacteria</taxon>
        <taxon>Rhodocyclales</taxon>
        <taxon>Zoogloeaceae</taxon>
        <taxon>Thauera</taxon>
    </lineage>
</organism>
<dbReference type="InterPro" id="IPR003782">
    <property type="entry name" value="SCO1/SenC"/>
</dbReference>
<evidence type="ECO:0000256" key="1">
    <source>
        <dbReference type="ARBA" id="ARBA00010996"/>
    </source>
</evidence>
<sequence>MGFSVTSTAASTSTLYPRLLRRLRAAALGLLALGALAACTPPEPVFRSTDISGADYGKGFTLTDHHGQVRTLADFRGKVVTLFFGYTQCPDVCPTALSGMSEVVGRLGADGERVQVVFVTVDPERDTPALLAEYVPLFDPRFLGLTGSAEEIAAVAKEFRVFYRKSGDLEGHYTVDHSAGTYVFDPQGRLRLYLRHGETAETVVADIQALLDGK</sequence>
<dbReference type="FunFam" id="3.40.30.10:FF:000013">
    <property type="entry name" value="Blast:Protein SCO1 homolog, mitochondrial"/>
    <property type="match status" value="1"/>
</dbReference>
<dbReference type="InterPro" id="IPR036249">
    <property type="entry name" value="Thioredoxin-like_sf"/>
</dbReference>
<dbReference type="SUPFAM" id="SSF52833">
    <property type="entry name" value="Thioredoxin-like"/>
    <property type="match status" value="1"/>
</dbReference>
<dbReference type="KEGG" id="tcl:Tchl_0676"/>
<dbReference type="Proteomes" id="UP000185739">
    <property type="component" value="Chromosome"/>
</dbReference>
<dbReference type="AlphaFoldDB" id="A0A1H5UMN6"/>
<dbReference type="Pfam" id="PF02630">
    <property type="entry name" value="SCO1-SenC"/>
    <property type="match status" value="1"/>
</dbReference>
<evidence type="ECO:0000313" key="3">
    <source>
        <dbReference type="EMBL" id="APR03540.1"/>
    </source>
</evidence>
<keyword evidence="4" id="KW-1185">Reference proteome</keyword>